<dbReference type="RefSeq" id="WP_052399314.1">
    <property type="nucleotide sequence ID" value="NZ_CP010070.1"/>
</dbReference>
<dbReference type="InterPro" id="IPR011579">
    <property type="entry name" value="ATPase_dom"/>
</dbReference>
<reference evidence="3 4" key="1">
    <citation type="journal article" date="2014" name="Appl. Environ. Microbiol.">
        <title>Comparative Genome Analysis of 'Candidatus Methanoplasma termitum' Indicates a New Mode of Energy Metabolism in the Seventh Order of Methanogens.</title>
        <authorList>
            <person name="Lang K."/>
            <person name="Schuldes J."/>
            <person name="Klingl A."/>
            <person name="Poehlein A."/>
            <person name="Daniel R."/>
            <person name="Brune A."/>
        </authorList>
    </citation>
    <scope>NUCLEOTIDE SEQUENCE [LARGE SCALE GENOMIC DNA]</scope>
    <source>
        <strain evidence="4">Mpt1</strain>
    </source>
</reference>
<dbReference type="EMBL" id="CP010070">
    <property type="protein sequence ID" value="AIZ57044.1"/>
    <property type="molecule type" value="Genomic_DNA"/>
</dbReference>
<dbReference type="AlphaFoldDB" id="A0A0A7LD99"/>
<dbReference type="OrthoDB" id="132045at2157"/>
<feature type="domain" description="DUF234" evidence="2">
    <location>
        <begin position="315"/>
        <end position="404"/>
    </location>
</feature>
<protein>
    <recommendedName>
        <fullName evidence="5">Archaeal ATPase</fullName>
    </recommendedName>
</protein>
<dbReference type="STRING" id="1577791.Mpt1_c11820"/>
<sequence length="467" mass="53553">MSFVGRKEESQEFDARYRSTNAELVILYGRRRVGKTAFLQRFMQGKKSFFFSATESEDNEQRERFKQKMLNFGFDGEPSLLNDWGGIFRSLIKLKMTGKALVVIDEFQNLLKGNREIAPIIQKIWDEFLSKKYIMLVLCESAANVIENEVIEDKKFFHIHSAAVVKMKELPFKEVMKLFPKYSLSERIVVYSVLGGAPFYLKQFSPSVSLEENLKRSILSPGAILYNETEFILKQDLRETATYNTILSAIAHGCEKMVDISQKTKIIPTKANVYLKNLIDLGIVVKEYSILGPAEKATGLHNGAYRIADNFFRFWYRFVYPNIDQIELGETERLAKDISEQVKNEYASACFVRLCIEYIRERNAANDLPFVAKRVGRIWCKECAVDVGATDGKTLLIGECRWSDQPVGLEILSAMREKVTKTRELSEKEDYVLCLFSKFGFTQALIDESNVSNINLFDAVSMFDTTL</sequence>
<evidence type="ECO:0000259" key="2">
    <source>
        <dbReference type="Pfam" id="PF03008"/>
    </source>
</evidence>
<dbReference type="InterPro" id="IPR027417">
    <property type="entry name" value="P-loop_NTPase"/>
</dbReference>
<evidence type="ECO:0000313" key="4">
    <source>
        <dbReference type="Proteomes" id="UP000030787"/>
    </source>
</evidence>
<evidence type="ECO:0008006" key="5">
    <source>
        <dbReference type="Google" id="ProtNLM"/>
    </source>
</evidence>
<dbReference type="InterPro" id="IPR004256">
    <property type="entry name" value="DUF234"/>
</dbReference>
<dbReference type="Gene3D" id="3.40.50.300">
    <property type="entry name" value="P-loop containing nucleotide triphosphate hydrolases"/>
    <property type="match status" value="1"/>
</dbReference>
<name>A0A0A7LD99_9ARCH</name>
<gene>
    <name evidence="3" type="ORF">Mpt1_c11820</name>
</gene>
<evidence type="ECO:0000313" key="3">
    <source>
        <dbReference type="EMBL" id="AIZ57044.1"/>
    </source>
</evidence>
<evidence type="ECO:0000259" key="1">
    <source>
        <dbReference type="Pfam" id="PF01637"/>
    </source>
</evidence>
<organism evidence="3 4">
    <name type="scientific">Candidatus Methanoplasma termitum</name>
    <dbReference type="NCBI Taxonomy" id="1577791"/>
    <lineage>
        <taxon>Archaea</taxon>
        <taxon>Methanobacteriati</taxon>
        <taxon>Thermoplasmatota</taxon>
        <taxon>Thermoplasmata</taxon>
        <taxon>Methanomassiliicoccales</taxon>
        <taxon>Methanomassiliicoccaceae</taxon>
        <taxon>Candidatus Methanoplasma</taxon>
    </lineage>
</organism>
<feature type="domain" description="ATPase" evidence="1">
    <location>
        <begin position="3"/>
        <end position="204"/>
    </location>
</feature>
<dbReference type="Proteomes" id="UP000030787">
    <property type="component" value="Chromosome"/>
</dbReference>
<dbReference type="PANTHER" id="PTHR34704:SF1">
    <property type="entry name" value="ATPASE"/>
    <property type="match status" value="1"/>
</dbReference>
<dbReference type="SUPFAM" id="SSF52540">
    <property type="entry name" value="P-loop containing nucleoside triphosphate hydrolases"/>
    <property type="match status" value="1"/>
</dbReference>
<dbReference type="KEGG" id="mear:Mpt1_c11820"/>
<dbReference type="Pfam" id="PF01637">
    <property type="entry name" value="ATPase_2"/>
    <property type="match status" value="1"/>
</dbReference>
<proteinExistence type="predicted"/>
<dbReference type="HOGENOM" id="CLU_041137_3_0_2"/>
<dbReference type="PANTHER" id="PTHR34704">
    <property type="entry name" value="ATPASE"/>
    <property type="match status" value="1"/>
</dbReference>
<dbReference type="Pfam" id="PF03008">
    <property type="entry name" value="DUF234"/>
    <property type="match status" value="1"/>
</dbReference>
<accession>A0A0A7LD99</accession>
<keyword evidence="4" id="KW-1185">Reference proteome</keyword>
<dbReference type="GO" id="GO:0005524">
    <property type="term" value="F:ATP binding"/>
    <property type="evidence" value="ECO:0007669"/>
    <property type="project" value="InterPro"/>
</dbReference>
<dbReference type="GeneID" id="24818845"/>